<dbReference type="EnsemblProtists" id="EKX51180">
    <property type="protein sequence ID" value="EKX51180"/>
    <property type="gene ID" value="GUITHDRAFT_103096"/>
</dbReference>
<sequence>MLSADVQVGDGDAEEDNTTSTDSGNYHAHYSIEKSARLFCDDQMHAVARKMADGAIDLDSLEQLVRVSSEQMNARKFMLTLDTTFRGANDDVSGNVAHDSWIAPHVHVDASFHGRFWALDERASRCYIGRDIDSISISAHKWSGGVVCGCIVIACHAYEHEQEMQRRLGGDAYVPYLRVNDAIISGSRDGLIAPLGRARFDSSIGRRNMKGANGSRLCSSRFGKLLACRIAGVR</sequence>
<organism evidence="4">
    <name type="scientific">Guillardia theta (strain CCMP2712)</name>
    <name type="common">Cryptophyte</name>
    <dbReference type="NCBI Taxonomy" id="905079"/>
    <lineage>
        <taxon>Eukaryota</taxon>
        <taxon>Cryptophyceae</taxon>
        <taxon>Pyrenomonadales</taxon>
        <taxon>Geminigeraceae</taxon>
        <taxon>Guillardia</taxon>
    </lineage>
</organism>
<dbReference type="PANTHER" id="PTHR46101:SF18">
    <property type="entry name" value="HISTIDINE DECARBOXYLASE"/>
    <property type="match status" value="1"/>
</dbReference>
<dbReference type="GeneID" id="17307812"/>
<evidence type="ECO:0000313" key="5">
    <source>
        <dbReference type="EnsemblProtists" id="EKX51180"/>
    </source>
</evidence>
<comment type="similarity">
    <text evidence="1">Belongs to the group II decarboxylase family.</text>
</comment>
<dbReference type="STRING" id="905079.L1JSL2"/>
<dbReference type="Gene3D" id="3.40.640.10">
    <property type="entry name" value="Type I PLP-dependent aspartate aminotransferase-like (Major domain)"/>
    <property type="match status" value="1"/>
</dbReference>
<dbReference type="InterPro" id="IPR015421">
    <property type="entry name" value="PyrdxlP-dep_Trfase_major"/>
</dbReference>
<evidence type="ECO:0000313" key="4">
    <source>
        <dbReference type="EMBL" id="EKX51180.1"/>
    </source>
</evidence>
<feature type="region of interest" description="Disordered" evidence="3">
    <location>
        <begin position="1"/>
        <end position="26"/>
    </location>
</feature>
<reference evidence="4 6" key="1">
    <citation type="journal article" date="2012" name="Nature">
        <title>Algal genomes reveal evolutionary mosaicism and the fate of nucleomorphs.</title>
        <authorList>
            <consortium name="DOE Joint Genome Institute"/>
            <person name="Curtis B.A."/>
            <person name="Tanifuji G."/>
            <person name="Burki F."/>
            <person name="Gruber A."/>
            <person name="Irimia M."/>
            <person name="Maruyama S."/>
            <person name="Arias M.C."/>
            <person name="Ball S.G."/>
            <person name="Gile G.H."/>
            <person name="Hirakawa Y."/>
            <person name="Hopkins J.F."/>
            <person name="Kuo A."/>
            <person name="Rensing S.A."/>
            <person name="Schmutz J."/>
            <person name="Symeonidi A."/>
            <person name="Elias M."/>
            <person name="Eveleigh R.J."/>
            <person name="Herman E.K."/>
            <person name="Klute M.J."/>
            <person name="Nakayama T."/>
            <person name="Obornik M."/>
            <person name="Reyes-Prieto A."/>
            <person name="Armbrust E.V."/>
            <person name="Aves S.J."/>
            <person name="Beiko R.G."/>
            <person name="Coutinho P."/>
            <person name="Dacks J.B."/>
            <person name="Durnford D.G."/>
            <person name="Fast N.M."/>
            <person name="Green B.R."/>
            <person name="Grisdale C.J."/>
            <person name="Hempel F."/>
            <person name="Henrissat B."/>
            <person name="Hoppner M.P."/>
            <person name="Ishida K."/>
            <person name="Kim E."/>
            <person name="Koreny L."/>
            <person name="Kroth P.G."/>
            <person name="Liu Y."/>
            <person name="Malik S.B."/>
            <person name="Maier U.G."/>
            <person name="McRose D."/>
            <person name="Mock T."/>
            <person name="Neilson J.A."/>
            <person name="Onodera N.T."/>
            <person name="Poole A.M."/>
            <person name="Pritham E.J."/>
            <person name="Richards T.A."/>
            <person name="Rocap G."/>
            <person name="Roy S.W."/>
            <person name="Sarai C."/>
            <person name="Schaack S."/>
            <person name="Shirato S."/>
            <person name="Slamovits C.H."/>
            <person name="Spencer D.F."/>
            <person name="Suzuki S."/>
            <person name="Worden A.Z."/>
            <person name="Zauner S."/>
            <person name="Barry K."/>
            <person name="Bell C."/>
            <person name="Bharti A.K."/>
            <person name="Crow J.A."/>
            <person name="Grimwood J."/>
            <person name="Kramer R."/>
            <person name="Lindquist E."/>
            <person name="Lucas S."/>
            <person name="Salamov A."/>
            <person name="McFadden G.I."/>
            <person name="Lane C.E."/>
            <person name="Keeling P.J."/>
            <person name="Gray M.W."/>
            <person name="Grigoriev I.V."/>
            <person name="Archibald J.M."/>
        </authorList>
    </citation>
    <scope>NUCLEOTIDE SEQUENCE</scope>
    <source>
        <strain evidence="4 6">CCMP2712</strain>
    </source>
</reference>
<evidence type="ECO:0000256" key="3">
    <source>
        <dbReference type="SAM" id="MobiDB-lite"/>
    </source>
</evidence>
<protein>
    <submittedName>
        <fullName evidence="4 5">Uncharacterized protein</fullName>
    </submittedName>
</protein>
<evidence type="ECO:0000256" key="1">
    <source>
        <dbReference type="ARBA" id="ARBA00009533"/>
    </source>
</evidence>
<dbReference type="KEGG" id="gtt:GUITHDRAFT_103096"/>
<name>L1JSL2_GUITC</name>
<reference evidence="6" key="2">
    <citation type="submission" date="2012-11" db="EMBL/GenBank/DDBJ databases">
        <authorList>
            <person name="Kuo A."/>
            <person name="Curtis B.A."/>
            <person name="Tanifuji G."/>
            <person name="Burki F."/>
            <person name="Gruber A."/>
            <person name="Irimia M."/>
            <person name="Maruyama S."/>
            <person name="Arias M.C."/>
            <person name="Ball S.G."/>
            <person name="Gile G.H."/>
            <person name="Hirakawa Y."/>
            <person name="Hopkins J.F."/>
            <person name="Rensing S.A."/>
            <person name="Schmutz J."/>
            <person name="Symeonidi A."/>
            <person name="Elias M."/>
            <person name="Eveleigh R.J."/>
            <person name="Herman E.K."/>
            <person name="Klute M.J."/>
            <person name="Nakayama T."/>
            <person name="Obornik M."/>
            <person name="Reyes-Prieto A."/>
            <person name="Armbrust E.V."/>
            <person name="Aves S.J."/>
            <person name="Beiko R.G."/>
            <person name="Coutinho P."/>
            <person name="Dacks J.B."/>
            <person name="Durnford D.G."/>
            <person name="Fast N.M."/>
            <person name="Green B.R."/>
            <person name="Grisdale C."/>
            <person name="Hempe F."/>
            <person name="Henrissat B."/>
            <person name="Hoppner M.P."/>
            <person name="Ishida K.-I."/>
            <person name="Kim E."/>
            <person name="Koreny L."/>
            <person name="Kroth P.G."/>
            <person name="Liu Y."/>
            <person name="Malik S.-B."/>
            <person name="Maier U.G."/>
            <person name="McRose D."/>
            <person name="Mock T."/>
            <person name="Neilson J.A."/>
            <person name="Onodera N.T."/>
            <person name="Poole A.M."/>
            <person name="Pritham E.J."/>
            <person name="Richards T.A."/>
            <person name="Rocap G."/>
            <person name="Roy S.W."/>
            <person name="Sarai C."/>
            <person name="Schaack S."/>
            <person name="Shirato S."/>
            <person name="Slamovits C.H."/>
            <person name="Spencer D.F."/>
            <person name="Suzuki S."/>
            <person name="Worden A.Z."/>
            <person name="Zauner S."/>
            <person name="Barry K."/>
            <person name="Bell C."/>
            <person name="Bharti A.K."/>
            <person name="Crow J.A."/>
            <person name="Grimwood J."/>
            <person name="Kramer R."/>
            <person name="Lindquist E."/>
            <person name="Lucas S."/>
            <person name="Salamov A."/>
            <person name="McFadden G.I."/>
            <person name="Lane C.E."/>
            <person name="Keeling P.J."/>
            <person name="Gray M.W."/>
            <person name="Grigoriev I.V."/>
            <person name="Archibald J.M."/>
        </authorList>
    </citation>
    <scope>NUCLEOTIDE SEQUENCE</scope>
    <source>
        <strain evidence="6">CCMP2712</strain>
    </source>
</reference>
<evidence type="ECO:0000256" key="2">
    <source>
        <dbReference type="ARBA" id="ARBA00022793"/>
    </source>
</evidence>
<evidence type="ECO:0000313" key="6">
    <source>
        <dbReference type="Proteomes" id="UP000011087"/>
    </source>
</evidence>
<reference evidence="5" key="3">
    <citation type="submission" date="2016-03" db="UniProtKB">
        <authorList>
            <consortium name="EnsemblProtists"/>
        </authorList>
    </citation>
    <scope>IDENTIFICATION</scope>
</reference>
<dbReference type="RefSeq" id="XP_005838160.1">
    <property type="nucleotide sequence ID" value="XM_005838103.1"/>
</dbReference>
<dbReference type="Proteomes" id="UP000011087">
    <property type="component" value="Unassembled WGS sequence"/>
</dbReference>
<gene>
    <name evidence="4" type="ORF">GUITHDRAFT_103096</name>
</gene>
<dbReference type="AlphaFoldDB" id="L1JSL2"/>
<keyword evidence="6" id="KW-1185">Reference proteome</keyword>
<dbReference type="InterPro" id="IPR015424">
    <property type="entry name" value="PyrdxlP-dep_Trfase"/>
</dbReference>
<dbReference type="HOGENOM" id="CLU_1186912_0_0_1"/>
<dbReference type="EMBL" id="JH992976">
    <property type="protein sequence ID" value="EKX51180.1"/>
    <property type="molecule type" value="Genomic_DNA"/>
</dbReference>
<dbReference type="GO" id="GO:0016831">
    <property type="term" value="F:carboxy-lyase activity"/>
    <property type="evidence" value="ECO:0007669"/>
    <property type="project" value="UniProtKB-KW"/>
</dbReference>
<dbReference type="SUPFAM" id="SSF53383">
    <property type="entry name" value="PLP-dependent transferases"/>
    <property type="match status" value="1"/>
</dbReference>
<dbReference type="InterPro" id="IPR051151">
    <property type="entry name" value="Group_II_Decarboxylase"/>
</dbReference>
<dbReference type="PaxDb" id="55529-EKX51180"/>
<dbReference type="PANTHER" id="PTHR46101">
    <property type="match status" value="1"/>
</dbReference>
<proteinExistence type="inferred from homology"/>
<keyword evidence="2" id="KW-0456">Lyase</keyword>
<keyword evidence="2" id="KW-0210">Decarboxylase</keyword>
<accession>L1JSL2</accession>